<evidence type="ECO:0000259" key="4">
    <source>
        <dbReference type="PROSITE" id="PS01124"/>
    </source>
</evidence>
<name>A0ABV3ZJ27_9BACT</name>
<dbReference type="Gene3D" id="2.60.120.10">
    <property type="entry name" value="Jelly Rolls"/>
    <property type="match status" value="1"/>
</dbReference>
<dbReference type="InterPro" id="IPR018060">
    <property type="entry name" value="HTH_AraC"/>
</dbReference>
<keyword evidence="1" id="KW-0805">Transcription regulation</keyword>
<dbReference type="SUPFAM" id="SSF46689">
    <property type="entry name" value="Homeodomain-like"/>
    <property type="match status" value="1"/>
</dbReference>
<feature type="domain" description="HTH araC/xylS-type" evidence="4">
    <location>
        <begin position="188"/>
        <end position="286"/>
    </location>
</feature>
<evidence type="ECO:0000313" key="5">
    <source>
        <dbReference type="EMBL" id="MEX6689891.1"/>
    </source>
</evidence>
<dbReference type="InterPro" id="IPR037923">
    <property type="entry name" value="HTH-like"/>
</dbReference>
<evidence type="ECO:0000256" key="2">
    <source>
        <dbReference type="ARBA" id="ARBA00023125"/>
    </source>
</evidence>
<gene>
    <name evidence="5" type="ORF">QTN47_20455</name>
</gene>
<dbReference type="Proteomes" id="UP001560573">
    <property type="component" value="Unassembled WGS sequence"/>
</dbReference>
<dbReference type="Gene3D" id="1.10.10.60">
    <property type="entry name" value="Homeodomain-like"/>
    <property type="match status" value="1"/>
</dbReference>
<evidence type="ECO:0000256" key="3">
    <source>
        <dbReference type="ARBA" id="ARBA00023163"/>
    </source>
</evidence>
<dbReference type="PANTHER" id="PTHR43280:SF32">
    <property type="entry name" value="TRANSCRIPTIONAL REGULATORY PROTEIN"/>
    <property type="match status" value="1"/>
</dbReference>
<sequence>MKQAQIIPLLKFQSGRLPVKVQSIKDFAEEQDEINEGPHSHDYHEMIWLIKGQGTLYIDMQEYTIGPNTLFYIKPNVAHQFQERPDMEGFVFSFTDDFLGMGERDLDTISQVSLCKLFAERRTINIESETGKDVEEIVLKMIKELENEYAHKRELLKRYFKIILIYLARTTEEVFQSTEQSRETELVNNFMRLLNKDYKEKKMVAEYAAQLLVTSNYLNRIVKKITGFSAGLQIRQRVVLEAKRMARYSDAGMKEIAYNLGFLDSAHFSRFFKTFGGLNFSDFKRGAQIIPMNTVFNRA</sequence>
<keyword evidence="3" id="KW-0804">Transcription</keyword>
<accession>A0ABV3ZJ27</accession>
<protein>
    <submittedName>
        <fullName evidence="5">Helix-turn-helix transcriptional regulator</fullName>
    </submittedName>
</protein>
<dbReference type="PROSITE" id="PS01124">
    <property type="entry name" value="HTH_ARAC_FAMILY_2"/>
    <property type="match status" value="1"/>
</dbReference>
<dbReference type="InterPro" id="IPR013096">
    <property type="entry name" value="Cupin_2"/>
</dbReference>
<dbReference type="PANTHER" id="PTHR43280">
    <property type="entry name" value="ARAC-FAMILY TRANSCRIPTIONAL REGULATOR"/>
    <property type="match status" value="1"/>
</dbReference>
<dbReference type="SMART" id="SM00342">
    <property type="entry name" value="HTH_ARAC"/>
    <property type="match status" value="1"/>
</dbReference>
<comment type="caution">
    <text evidence="5">The sequence shown here is derived from an EMBL/GenBank/DDBJ whole genome shotgun (WGS) entry which is preliminary data.</text>
</comment>
<dbReference type="InterPro" id="IPR009057">
    <property type="entry name" value="Homeodomain-like_sf"/>
</dbReference>
<dbReference type="Pfam" id="PF12833">
    <property type="entry name" value="HTH_18"/>
    <property type="match status" value="1"/>
</dbReference>
<dbReference type="SUPFAM" id="SSF51215">
    <property type="entry name" value="Regulatory protein AraC"/>
    <property type="match status" value="1"/>
</dbReference>
<organism evidence="5 6">
    <name type="scientific">Danxiaibacter flavus</name>
    <dbReference type="NCBI Taxonomy" id="3049108"/>
    <lineage>
        <taxon>Bacteria</taxon>
        <taxon>Pseudomonadati</taxon>
        <taxon>Bacteroidota</taxon>
        <taxon>Chitinophagia</taxon>
        <taxon>Chitinophagales</taxon>
        <taxon>Chitinophagaceae</taxon>
        <taxon>Danxiaibacter</taxon>
    </lineage>
</organism>
<dbReference type="RefSeq" id="WP_369331298.1">
    <property type="nucleotide sequence ID" value="NZ_JAULBC010000007.1"/>
</dbReference>
<keyword evidence="6" id="KW-1185">Reference proteome</keyword>
<evidence type="ECO:0000313" key="6">
    <source>
        <dbReference type="Proteomes" id="UP001560573"/>
    </source>
</evidence>
<reference evidence="5 6" key="1">
    <citation type="submission" date="2023-07" db="EMBL/GenBank/DDBJ databases">
        <authorList>
            <person name="Lian W.-H."/>
        </authorList>
    </citation>
    <scope>NUCLEOTIDE SEQUENCE [LARGE SCALE GENOMIC DNA]</scope>
    <source>
        <strain evidence="5 6">SYSU DXS3180</strain>
    </source>
</reference>
<keyword evidence="2" id="KW-0238">DNA-binding</keyword>
<dbReference type="Pfam" id="PF07883">
    <property type="entry name" value="Cupin_2"/>
    <property type="match status" value="1"/>
</dbReference>
<dbReference type="EMBL" id="JAULBC010000007">
    <property type="protein sequence ID" value="MEX6689891.1"/>
    <property type="molecule type" value="Genomic_DNA"/>
</dbReference>
<dbReference type="InterPro" id="IPR014710">
    <property type="entry name" value="RmlC-like_jellyroll"/>
</dbReference>
<proteinExistence type="predicted"/>
<evidence type="ECO:0000256" key="1">
    <source>
        <dbReference type="ARBA" id="ARBA00023015"/>
    </source>
</evidence>